<organism evidence="2 3">
    <name type="scientific">Luteolibacter ambystomatis</name>
    <dbReference type="NCBI Taxonomy" id="2824561"/>
    <lineage>
        <taxon>Bacteria</taxon>
        <taxon>Pseudomonadati</taxon>
        <taxon>Verrucomicrobiota</taxon>
        <taxon>Verrucomicrobiia</taxon>
        <taxon>Verrucomicrobiales</taxon>
        <taxon>Verrucomicrobiaceae</taxon>
        <taxon>Luteolibacter</taxon>
    </lineage>
</organism>
<gene>
    <name evidence="2" type="ORF">KBB96_01155</name>
</gene>
<accession>A0A975GA06</accession>
<keyword evidence="3" id="KW-1185">Reference proteome</keyword>
<feature type="domain" description="Ice-binding protein C-terminal" evidence="1">
    <location>
        <begin position="246"/>
        <end position="268"/>
    </location>
</feature>
<name>A0A975GA06_9BACT</name>
<dbReference type="InterPro" id="IPR013424">
    <property type="entry name" value="Ice-binding_C"/>
</dbReference>
<proteinExistence type="predicted"/>
<evidence type="ECO:0000313" key="3">
    <source>
        <dbReference type="Proteomes" id="UP000676169"/>
    </source>
</evidence>
<dbReference type="KEGG" id="lamb:KBB96_01155"/>
<dbReference type="AlphaFoldDB" id="A0A975GA06"/>
<sequence>MLPSNSRLPCLVGLALLLTLSARGALVITGSVSNGADTATVAAGVPVAGTYSGQVVNNDLVNAGQPTLSSSGWLAPKAPFFQSNTVNDGLGHPTSGSSGSGTYLPATFGNANQDMPQTWTATLNLATNTFGYDLRTVRVFAGWVENGASLANLRFEVLISLVGSASFSSLGTFQYTPFDNTTAFESGASMVTLQNDSGSGSTPFATGVDEIRFVFLDHGFNPVAENGTDTVDGTVLHEIDVIGVASVPEPTTTLLGGFGLLLLLGRRR</sequence>
<protein>
    <submittedName>
        <fullName evidence="2">PEP-CTERM sorting domain-containing protein</fullName>
    </submittedName>
</protein>
<dbReference type="Pfam" id="PF07589">
    <property type="entry name" value="PEP-CTERM"/>
    <property type="match status" value="1"/>
</dbReference>
<dbReference type="RefSeq" id="WP_211631654.1">
    <property type="nucleotide sequence ID" value="NZ_CP073100.1"/>
</dbReference>
<evidence type="ECO:0000313" key="2">
    <source>
        <dbReference type="EMBL" id="QUE51515.1"/>
    </source>
</evidence>
<dbReference type="EMBL" id="CP073100">
    <property type="protein sequence ID" value="QUE51515.1"/>
    <property type="molecule type" value="Genomic_DNA"/>
</dbReference>
<evidence type="ECO:0000259" key="1">
    <source>
        <dbReference type="Pfam" id="PF07589"/>
    </source>
</evidence>
<dbReference type="Proteomes" id="UP000676169">
    <property type="component" value="Chromosome"/>
</dbReference>
<reference evidence="2" key="1">
    <citation type="submission" date="2021-04" db="EMBL/GenBank/DDBJ databases">
        <title>Luteolibacter sp. 32A isolated from the skin of an Anderson's salamander (Ambystoma andersonii).</title>
        <authorList>
            <person name="Spergser J."/>
            <person name="Busse H.-J."/>
        </authorList>
    </citation>
    <scope>NUCLEOTIDE SEQUENCE</scope>
    <source>
        <strain evidence="2">32A</strain>
    </source>
</reference>